<comment type="caution">
    <text evidence="7">The sequence shown here is derived from an EMBL/GenBank/DDBJ whole genome shotgun (WGS) entry which is preliminary data.</text>
</comment>
<dbReference type="SUPFAM" id="SSF54373">
    <property type="entry name" value="FAD-linked reductases, C-terminal domain"/>
    <property type="match status" value="1"/>
</dbReference>
<evidence type="ECO:0000259" key="6">
    <source>
        <dbReference type="Pfam" id="PF05199"/>
    </source>
</evidence>
<proteinExistence type="inferred from homology"/>
<evidence type="ECO:0000313" key="7">
    <source>
        <dbReference type="EMBL" id="GAA5044063.1"/>
    </source>
</evidence>
<feature type="domain" description="Glucose-methanol-choline oxidoreductase N-terminal" evidence="5">
    <location>
        <begin position="4"/>
        <end position="321"/>
    </location>
</feature>
<reference evidence="8" key="1">
    <citation type="journal article" date="2019" name="Int. J. Syst. Evol. Microbiol.">
        <title>The Global Catalogue of Microorganisms (GCM) 10K type strain sequencing project: providing services to taxonomists for standard genome sequencing and annotation.</title>
        <authorList>
            <consortium name="The Broad Institute Genomics Platform"/>
            <consortium name="The Broad Institute Genome Sequencing Center for Infectious Disease"/>
            <person name="Wu L."/>
            <person name="Ma J."/>
        </authorList>
    </citation>
    <scope>NUCLEOTIDE SEQUENCE [LARGE SCALE GENOMIC DNA]</scope>
    <source>
        <strain evidence="8">JCM 18298</strain>
    </source>
</reference>
<evidence type="ECO:0000313" key="8">
    <source>
        <dbReference type="Proteomes" id="UP001500603"/>
    </source>
</evidence>
<evidence type="ECO:0000256" key="2">
    <source>
        <dbReference type="ARBA" id="ARBA00010790"/>
    </source>
</evidence>
<dbReference type="EMBL" id="BAABJM010000001">
    <property type="protein sequence ID" value="GAA5044063.1"/>
    <property type="molecule type" value="Genomic_DNA"/>
</dbReference>
<dbReference type="InterPro" id="IPR007867">
    <property type="entry name" value="GMC_OxRtase_C"/>
</dbReference>
<dbReference type="PANTHER" id="PTHR11552">
    <property type="entry name" value="GLUCOSE-METHANOL-CHOLINE GMC OXIDOREDUCTASE"/>
    <property type="match status" value="1"/>
</dbReference>
<comment type="similarity">
    <text evidence="2">Belongs to the GMC oxidoreductase family.</text>
</comment>
<organism evidence="7 8">
    <name type="scientific">Nocardia callitridis</name>
    <dbReference type="NCBI Taxonomy" id="648753"/>
    <lineage>
        <taxon>Bacteria</taxon>
        <taxon>Bacillati</taxon>
        <taxon>Actinomycetota</taxon>
        <taxon>Actinomycetes</taxon>
        <taxon>Mycobacteriales</taxon>
        <taxon>Nocardiaceae</taxon>
        <taxon>Nocardia</taxon>
    </lineage>
</organism>
<evidence type="ECO:0000259" key="5">
    <source>
        <dbReference type="Pfam" id="PF00732"/>
    </source>
</evidence>
<dbReference type="Gene3D" id="3.50.50.60">
    <property type="entry name" value="FAD/NAD(P)-binding domain"/>
    <property type="match status" value="1"/>
</dbReference>
<gene>
    <name evidence="7" type="primary">mftG</name>
    <name evidence="7" type="ORF">GCM10023318_06370</name>
</gene>
<dbReference type="PIRSF" id="PIRSF000137">
    <property type="entry name" value="Alcohol_oxidase"/>
    <property type="match status" value="1"/>
</dbReference>
<dbReference type="PANTHER" id="PTHR11552:SF147">
    <property type="entry name" value="CHOLINE DEHYDROGENASE, MITOCHONDRIAL"/>
    <property type="match status" value="1"/>
</dbReference>
<name>A0ABP9JWM2_9NOCA</name>
<evidence type="ECO:0000256" key="1">
    <source>
        <dbReference type="ARBA" id="ARBA00001974"/>
    </source>
</evidence>
<dbReference type="InterPro" id="IPR023978">
    <property type="entry name" value="GMC_oxidoreductase_bact"/>
</dbReference>
<dbReference type="SUPFAM" id="SSF51905">
    <property type="entry name" value="FAD/NAD(P)-binding domain"/>
    <property type="match status" value="1"/>
</dbReference>
<dbReference type="InterPro" id="IPR036188">
    <property type="entry name" value="FAD/NAD-bd_sf"/>
</dbReference>
<dbReference type="RefSeq" id="WP_345493454.1">
    <property type="nucleotide sequence ID" value="NZ_BAABJM010000001.1"/>
</dbReference>
<keyword evidence="8" id="KW-1185">Reference proteome</keyword>
<dbReference type="Pfam" id="PF00732">
    <property type="entry name" value="GMC_oxred_N"/>
    <property type="match status" value="1"/>
</dbReference>
<accession>A0ABP9JWM2</accession>
<protein>
    <submittedName>
        <fullName evidence="7">Mycofactocin system GMC family oxidoreductase MftG</fullName>
    </submittedName>
</protein>
<feature type="domain" description="Glucose-methanol-choline oxidoreductase C-terminal" evidence="6">
    <location>
        <begin position="370"/>
        <end position="499"/>
    </location>
</feature>
<dbReference type="InterPro" id="IPR000172">
    <property type="entry name" value="GMC_OxRdtase_N"/>
</dbReference>
<dbReference type="Pfam" id="PF05199">
    <property type="entry name" value="GMC_oxred_C"/>
    <property type="match status" value="1"/>
</dbReference>
<evidence type="ECO:0000256" key="3">
    <source>
        <dbReference type="ARBA" id="ARBA00022630"/>
    </source>
</evidence>
<sequence>MTRTLIVGAGSAGCVLAARLSEDAEHEVVVLEAGPVWSGRARIPAPLLDATGLPVESRSPWNRQYATTLAEVAGGEVADGAEVDAERATEAVRGVVGGLVRGSVLGGSGAINGGYFVRATESDHAAWRAELGGSPTWSWHSVLPHYRRVERDLDFGDRSWHGGDGPIPVRRTANPVALSGAFASACVALGFPEVADLNPASGHGVSEGVGPVPCNVVDDVRVSTALSHLLPAMSRPNLTVAGATSVTRVRFAGTRAVGVDFERAGHTGTAFADRVVVCAGAVESAALLLRSGVGPVAQLRALGIAVVCSAQVGVGFTDHPEIGIDYRLAGPMQRSVVLEYVLERDDVEFRPYTVSFAPGLRRLGVGLMRPESTGMLRLRSADPAVAPVLEHRYLADEGDRGRLRSAVGLARGVVDAMAGSWASDPVPVRSSAADRWLRANLSTSQHLSGTCRMGTEDDERAVVDEYCRVRGISGLSIVDGSIFPVPLSRGPFATTVMVAERAAVGVREQGW</sequence>
<dbReference type="NCBIfam" id="TIGR03970">
    <property type="entry name" value="Rv0697"/>
    <property type="match status" value="1"/>
</dbReference>
<keyword evidence="3" id="KW-0285">Flavoprotein</keyword>
<dbReference type="InterPro" id="IPR012132">
    <property type="entry name" value="GMC_OxRdtase"/>
</dbReference>
<comment type="cofactor">
    <cofactor evidence="1">
        <name>FAD</name>
        <dbReference type="ChEBI" id="CHEBI:57692"/>
    </cofactor>
</comment>
<keyword evidence="4" id="KW-0274">FAD</keyword>
<dbReference type="Proteomes" id="UP001500603">
    <property type="component" value="Unassembled WGS sequence"/>
</dbReference>
<evidence type="ECO:0000256" key="4">
    <source>
        <dbReference type="ARBA" id="ARBA00022827"/>
    </source>
</evidence>
<dbReference type="Gene3D" id="3.30.410.40">
    <property type="match status" value="1"/>
</dbReference>